<evidence type="ECO:0000313" key="3">
    <source>
        <dbReference type="Proteomes" id="UP001066276"/>
    </source>
</evidence>
<reference evidence="2" key="1">
    <citation type="journal article" date="2022" name="bioRxiv">
        <title>Sequencing and chromosome-scale assembly of the giantPleurodeles waltlgenome.</title>
        <authorList>
            <person name="Brown T."/>
            <person name="Elewa A."/>
            <person name="Iarovenko S."/>
            <person name="Subramanian E."/>
            <person name="Araus A.J."/>
            <person name="Petzold A."/>
            <person name="Susuki M."/>
            <person name="Suzuki K.-i.T."/>
            <person name="Hayashi T."/>
            <person name="Toyoda A."/>
            <person name="Oliveira C."/>
            <person name="Osipova E."/>
            <person name="Leigh N.D."/>
            <person name="Simon A."/>
            <person name="Yun M.H."/>
        </authorList>
    </citation>
    <scope>NUCLEOTIDE SEQUENCE</scope>
    <source>
        <strain evidence="2">20211129_DDA</strain>
        <tissue evidence="2">Liver</tissue>
    </source>
</reference>
<sequence>MAPELFKSVSRSAQQNYNAPASSSRASPALPVAGRRGGKQRLRPVKSTGAAAAAPLASRCSRHGPTSPRLASQGPVSARSAH</sequence>
<name>A0AAV7QYF9_PLEWA</name>
<dbReference type="Proteomes" id="UP001066276">
    <property type="component" value="Chromosome 6"/>
</dbReference>
<feature type="compositionally biased region" description="Low complexity" evidence="1">
    <location>
        <begin position="19"/>
        <end position="29"/>
    </location>
</feature>
<dbReference type="AlphaFoldDB" id="A0AAV7QYF9"/>
<evidence type="ECO:0000256" key="1">
    <source>
        <dbReference type="SAM" id="MobiDB-lite"/>
    </source>
</evidence>
<accession>A0AAV7QYF9</accession>
<feature type="region of interest" description="Disordered" evidence="1">
    <location>
        <begin position="1"/>
        <end position="82"/>
    </location>
</feature>
<proteinExistence type="predicted"/>
<dbReference type="EMBL" id="JANPWB010000010">
    <property type="protein sequence ID" value="KAJ1145020.1"/>
    <property type="molecule type" value="Genomic_DNA"/>
</dbReference>
<evidence type="ECO:0000313" key="2">
    <source>
        <dbReference type="EMBL" id="KAJ1145020.1"/>
    </source>
</evidence>
<protein>
    <submittedName>
        <fullName evidence="2">Uncharacterized protein</fullName>
    </submittedName>
</protein>
<keyword evidence="3" id="KW-1185">Reference proteome</keyword>
<feature type="compositionally biased region" description="Polar residues" evidence="1">
    <location>
        <begin position="9"/>
        <end position="18"/>
    </location>
</feature>
<comment type="caution">
    <text evidence="2">The sequence shown here is derived from an EMBL/GenBank/DDBJ whole genome shotgun (WGS) entry which is preliminary data.</text>
</comment>
<gene>
    <name evidence="2" type="ORF">NDU88_011312</name>
</gene>
<organism evidence="2 3">
    <name type="scientific">Pleurodeles waltl</name>
    <name type="common">Iberian ribbed newt</name>
    <dbReference type="NCBI Taxonomy" id="8319"/>
    <lineage>
        <taxon>Eukaryota</taxon>
        <taxon>Metazoa</taxon>
        <taxon>Chordata</taxon>
        <taxon>Craniata</taxon>
        <taxon>Vertebrata</taxon>
        <taxon>Euteleostomi</taxon>
        <taxon>Amphibia</taxon>
        <taxon>Batrachia</taxon>
        <taxon>Caudata</taxon>
        <taxon>Salamandroidea</taxon>
        <taxon>Salamandridae</taxon>
        <taxon>Pleurodelinae</taxon>
        <taxon>Pleurodeles</taxon>
    </lineage>
</organism>